<reference evidence="1" key="1">
    <citation type="submission" date="2021-02" db="EMBL/GenBank/DDBJ databases">
        <title>Genome sequence Cadophora malorum strain M34.</title>
        <authorList>
            <person name="Stefanovic E."/>
            <person name="Vu D."/>
            <person name="Scully C."/>
            <person name="Dijksterhuis J."/>
            <person name="Roader J."/>
            <person name="Houbraken J."/>
        </authorList>
    </citation>
    <scope>NUCLEOTIDE SEQUENCE</scope>
    <source>
        <strain evidence="1">M34</strain>
    </source>
</reference>
<dbReference type="AlphaFoldDB" id="A0A8H7WF31"/>
<gene>
    <name evidence="1" type="ORF">IFR04_003158</name>
</gene>
<proteinExistence type="predicted"/>
<comment type="caution">
    <text evidence="1">The sequence shown here is derived from an EMBL/GenBank/DDBJ whole genome shotgun (WGS) entry which is preliminary data.</text>
</comment>
<evidence type="ECO:0000313" key="2">
    <source>
        <dbReference type="Proteomes" id="UP000664132"/>
    </source>
</evidence>
<protein>
    <recommendedName>
        <fullName evidence="3">Pentatricopeptide repeat domain-containing protein</fullName>
    </recommendedName>
</protein>
<evidence type="ECO:0008006" key="3">
    <source>
        <dbReference type="Google" id="ProtNLM"/>
    </source>
</evidence>
<dbReference type="Proteomes" id="UP000664132">
    <property type="component" value="Unassembled WGS sequence"/>
</dbReference>
<sequence>MRPALQRLVASPSSRELLRFLVGNEGAAKCYAPANAESRRGKRRDICLRQYSGLAIAARENDGIRFQDEEPIGKGTASSIYEGKLPPQVAVRKRGVVERQNGPNFTSATSTRKMGLGSRQEVSSADLVLRLNAEEESKAVTPNGRVQWKEAMFSHEQLDFESDLAVVRDPGQQRLLDTTYKTDMGLWAMLLEYRKRVYGAEGVLEFWHGIQERGIQLPMKGYLADKLWHTFLILGLENPHVLEEVYQYSKNNSLHPSVYPWVVGNMLEKHQGEVALKWHNRLIALQQPNQFTFARMCRRVIIKDGDLGTLKQIYNMLPHRNLYHKIIPLLCKSEKYKMAIQWHAFFCKSGDFPASAQCAEPLVQYLATYDPPAARKVTQDLVKGGVSFASTLSQKLEDNIKISRELMNVIHGETFHIPVKKYNDELGARWFATTWVSLDMAINAVHALGVQEIGPLSLQAIALRDPDPKAIVARIEQLKELGISIGTSLYSRAVKTFARHASHGKLDLLDGLLNSDQHPDELENFKLQEALLESYAQEGDWTQYRRTLEIRLLASSSPEIDRRNIELRMIASSSDTSATLRGLEDMLLDGIPVKGQTISLLLKHTLPPRRPGHRPMALKHQDCEEGNAGLAQSIAMLKAIMRSGSYVQPNLWHEIIRRLGMLGHMRTLKSLCFWLATHYGPQNHTLSELWLRRYRVPLDLPTSHGLHPVSILFPPSLQQAIVEWGFIASRSQPSHRTLSSPLLTTSSSVDETSSGMASGVYILKKLNSLGVHIERRSVRKAIFNRLIMYYGPGYSKRRYNEHRKHGIVSIEDAAKQIDQALGGEYFTGVELEKVVHQLAAVRWRRRERTGMRKVLLTSRDPRSRLLLGPDRESLPVLKKKGDERDV</sequence>
<dbReference type="OrthoDB" id="5366531at2759"/>
<name>A0A8H7WF31_9HELO</name>
<keyword evidence="2" id="KW-1185">Reference proteome</keyword>
<evidence type="ECO:0000313" key="1">
    <source>
        <dbReference type="EMBL" id="KAG4423733.1"/>
    </source>
</evidence>
<accession>A0A8H7WF31</accession>
<organism evidence="1 2">
    <name type="scientific">Cadophora malorum</name>
    <dbReference type="NCBI Taxonomy" id="108018"/>
    <lineage>
        <taxon>Eukaryota</taxon>
        <taxon>Fungi</taxon>
        <taxon>Dikarya</taxon>
        <taxon>Ascomycota</taxon>
        <taxon>Pezizomycotina</taxon>
        <taxon>Leotiomycetes</taxon>
        <taxon>Helotiales</taxon>
        <taxon>Ploettnerulaceae</taxon>
        <taxon>Cadophora</taxon>
    </lineage>
</organism>
<dbReference type="EMBL" id="JAFJYH010000030">
    <property type="protein sequence ID" value="KAG4423733.1"/>
    <property type="molecule type" value="Genomic_DNA"/>
</dbReference>